<sequence>MSLGSRFEQGWYRGARWTAWLTPLEYLYRMVVARRRARYRAAPSSRYRASVPVIVVGNLTVGGTGKSPLVAWLVELLREEGWRPGIVSRGYGGKAEVYPLRVEADTDPRVAGDEPVMLARQTGVPLVVAPKRASAVAMLVEDGCDIVVSDDGLQHYALERDLELVVVDGARGFGNGRCLPAGPLREPLARLDEVDAVLVNGEPAMPMPAGFHRARLVPVAFRRLSDDARWPLEPLPFSVPVHALAGIGNPERFFASLEALGVECRRHPFADHHRFTPEDLDFGDDLPRVMTAKDAVKCRPFADPGCWALDVELQPEPAFAEMLRDRLKTLGPPSHGRAGVDAVVGLP</sequence>
<evidence type="ECO:0000313" key="15">
    <source>
        <dbReference type="Proteomes" id="UP000077875"/>
    </source>
</evidence>
<dbReference type="PANTHER" id="PTHR42724:SF1">
    <property type="entry name" value="TETRAACYLDISACCHARIDE 4'-KINASE, MITOCHONDRIAL-RELATED"/>
    <property type="match status" value="1"/>
</dbReference>
<dbReference type="EMBL" id="CP015243">
    <property type="protein sequence ID" value="ANF57944.1"/>
    <property type="molecule type" value="Genomic_DNA"/>
</dbReference>
<dbReference type="GO" id="GO:0009244">
    <property type="term" value="P:lipopolysaccharide core region biosynthetic process"/>
    <property type="evidence" value="ECO:0007669"/>
    <property type="project" value="TreeGrafter"/>
</dbReference>
<evidence type="ECO:0000256" key="13">
    <source>
        <dbReference type="HAMAP-Rule" id="MF_00409"/>
    </source>
</evidence>
<evidence type="ECO:0000256" key="6">
    <source>
        <dbReference type="ARBA" id="ARBA00022556"/>
    </source>
</evidence>
<evidence type="ECO:0000256" key="1">
    <source>
        <dbReference type="ARBA" id="ARBA00002274"/>
    </source>
</evidence>
<dbReference type="NCBIfam" id="TIGR00682">
    <property type="entry name" value="lpxK"/>
    <property type="match status" value="1"/>
</dbReference>
<comment type="pathway">
    <text evidence="2 13">Glycolipid biosynthesis; lipid IV(A) biosynthesis; lipid IV(A) from (3R)-3-hydroxytetradecanoyl-[acyl-carrier-protein] and UDP-N-acetyl-alpha-D-glucosamine: step 6/6.</text>
</comment>
<keyword evidence="7 13" id="KW-0808">Transferase</keyword>
<proteinExistence type="inferred from homology"/>
<dbReference type="PANTHER" id="PTHR42724">
    <property type="entry name" value="TETRAACYLDISACCHARIDE 4'-KINASE"/>
    <property type="match status" value="1"/>
</dbReference>
<reference evidence="14 15" key="1">
    <citation type="submission" date="2016-04" db="EMBL/GenBank/DDBJ databases">
        <title>Complete Genome Sequence of Halotalea alkalilenta IHB B 13600.</title>
        <authorList>
            <person name="Swarnkar M.K."/>
            <person name="Sharma A."/>
            <person name="Kaushal K."/>
            <person name="Soni R."/>
            <person name="Rana S."/>
            <person name="Singh A.K."/>
            <person name="Gulati A."/>
        </authorList>
    </citation>
    <scope>NUCLEOTIDE SEQUENCE [LARGE SCALE GENOMIC DNA]</scope>
    <source>
        <strain evidence="14 15">IHB B 13600</strain>
    </source>
</reference>
<keyword evidence="6 13" id="KW-0441">Lipid A biosynthesis</keyword>
<dbReference type="Pfam" id="PF02606">
    <property type="entry name" value="LpxK"/>
    <property type="match status" value="1"/>
</dbReference>
<evidence type="ECO:0000313" key="14">
    <source>
        <dbReference type="EMBL" id="ANF57944.1"/>
    </source>
</evidence>
<evidence type="ECO:0000256" key="4">
    <source>
        <dbReference type="ARBA" id="ARBA00016436"/>
    </source>
</evidence>
<keyword evidence="5 13" id="KW-0444">Lipid biosynthesis</keyword>
<evidence type="ECO:0000256" key="8">
    <source>
        <dbReference type="ARBA" id="ARBA00022741"/>
    </source>
</evidence>
<dbReference type="GO" id="GO:0005524">
    <property type="term" value="F:ATP binding"/>
    <property type="evidence" value="ECO:0007669"/>
    <property type="project" value="UniProtKB-UniRule"/>
</dbReference>
<keyword evidence="11 13" id="KW-0443">Lipid metabolism</keyword>
<dbReference type="EC" id="2.7.1.130" evidence="3 13"/>
<evidence type="ECO:0000256" key="3">
    <source>
        <dbReference type="ARBA" id="ARBA00012071"/>
    </source>
</evidence>
<dbReference type="InterPro" id="IPR027417">
    <property type="entry name" value="P-loop_NTPase"/>
</dbReference>
<name>A0A172YFE9_9GAMM</name>
<dbReference type="GO" id="GO:0009029">
    <property type="term" value="F:lipid-A 4'-kinase activity"/>
    <property type="evidence" value="ECO:0007669"/>
    <property type="project" value="UniProtKB-UniRule"/>
</dbReference>
<evidence type="ECO:0000256" key="10">
    <source>
        <dbReference type="ARBA" id="ARBA00022840"/>
    </source>
</evidence>
<dbReference type="GO" id="GO:0005886">
    <property type="term" value="C:plasma membrane"/>
    <property type="evidence" value="ECO:0007669"/>
    <property type="project" value="TreeGrafter"/>
</dbReference>
<keyword evidence="10 13" id="KW-0067">ATP-binding</keyword>
<keyword evidence="9 13" id="KW-0418">Kinase</keyword>
<gene>
    <name evidence="13" type="primary">lpxK</name>
    <name evidence="14" type="ORF">A5892_11115</name>
</gene>
<dbReference type="UniPathway" id="UPA00359">
    <property type="reaction ID" value="UER00482"/>
</dbReference>
<comment type="catalytic activity">
    <reaction evidence="13">
        <text>a lipid A disaccharide + ATP = a lipid IVA + ADP + H(+)</text>
        <dbReference type="Rhea" id="RHEA:67840"/>
        <dbReference type="ChEBI" id="CHEBI:15378"/>
        <dbReference type="ChEBI" id="CHEBI:30616"/>
        <dbReference type="ChEBI" id="CHEBI:176343"/>
        <dbReference type="ChEBI" id="CHEBI:176425"/>
        <dbReference type="ChEBI" id="CHEBI:456216"/>
        <dbReference type="EC" id="2.7.1.130"/>
    </reaction>
</comment>
<dbReference type="RefSeq" id="WP_064122862.1">
    <property type="nucleotide sequence ID" value="NZ_CP015243.1"/>
</dbReference>
<dbReference type="STRING" id="376489.A5892_11115"/>
<evidence type="ECO:0000256" key="9">
    <source>
        <dbReference type="ARBA" id="ARBA00022777"/>
    </source>
</evidence>
<evidence type="ECO:0000256" key="5">
    <source>
        <dbReference type="ARBA" id="ARBA00022516"/>
    </source>
</evidence>
<comment type="similarity">
    <text evidence="13">Belongs to the LpxK family.</text>
</comment>
<accession>A0A172YFE9</accession>
<comment type="function">
    <text evidence="1 13">Transfers the gamma-phosphate of ATP to the 4'-position of a tetraacyldisaccharide 1-phosphate intermediate (termed DS-1-P) to form tetraacyldisaccharide 1,4'-bis-phosphate (lipid IVA).</text>
</comment>
<dbReference type="GO" id="GO:0009245">
    <property type="term" value="P:lipid A biosynthetic process"/>
    <property type="evidence" value="ECO:0007669"/>
    <property type="project" value="UniProtKB-UniRule"/>
</dbReference>
<comment type="caution">
    <text evidence="13">Lacks conserved residue(s) required for the propagation of feature annotation.</text>
</comment>
<organism evidence="14 15">
    <name type="scientific">Halotalea alkalilenta</name>
    <dbReference type="NCBI Taxonomy" id="376489"/>
    <lineage>
        <taxon>Bacteria</taxon>
        <taxon>Pseudomonadati</taxon>
        <taxon>Pseudomonadota</taxon>
        <taxon>Gammaproteobacteria</taxon>
        <taxon>Oceanospirillales</taxon>
        <taxon>Halomonadaceae</taxon>
        <taxon>Halotalea</taxon>
    </lineage>
</organism>
<evidence type="ECO:0000256" key="12">
    <source>
        <dbReference type="ARBA" id="ARBA00029757"/>
    </source>
</evidence>
<keyword evidence="15" id="KW-1185">Reference proteome</keyword>
<evidence type="ECO:0000256" key="2">
    <source>
        <dbReference type="ARBA" id="ARBA00004870"/>
    </source>
</evidence>
<keyword evidence="8 13" id="KW-0547">Nucleotide-binding</keyword>
<dbReference type="SUPFAM" id="SSF52540">
    <property type="entry name" value="P-loop containing nucleoside triphosphate hydrolases"/>
    <property type="match status" value="1"/>
</dbReference>
<dbReference type="AlphaFoldDB" id="A0A172YFE9"/>
<evidence type="ECO:0000256" key="7">
    <source>
        <dbReference type="ARBA" id="ARBA00022679"/>
    </source>
</evidence>
<evidence type="ECO:0000256" key="11">
    <source>
        <dbReference type="ARBA" id="ARBA00023098"/>
    </source>
</evidence>
<dbReference type="HAMAP" id="MF_00409">
    <property type="entry name" value="LpxK"/>
    <property type="match status" value="1"/>
</dbReference>
<protein>
    <recommendedName>
        <fullName evidence="4 13">Tetraacyldisaccharide 4'-kinase</fullName>
        <ecNumber evidence="3 13">2.7.1.130</ecNumber>
    </recommendedName>
    <alternativeName>
        <fullName evidence="12 13">Lipid A 4'-kinase</fullName>
    </alternativeName>
</protein>
<dbReference type="Proteomes" id="UP000077875">
    <property type="component" value="Chromosome"/>
</dbReference>
<dbReference type="KEGG" id="haa:A5892_11115"/>
<dbReference type="InterPro" id="IPR003758">
    <property type="entry name" value="LpxK"/>
</dbReference>